<gene>
    <name evidence="1" type="ORF">P7K49_024641</name>
</gene>
<evidence type="ECO:0000313" key="1">
    <source>
        <dbReference type="EMBL" id="KAK2099190.1"/>
    </source>
</evidence>
<comment type="caution">
    <text evidence="1">The sequence shown here is derived from an EMBL/GenBank/DDBJ whole genome shotgun (WGS) entry which is preliminary data.</text>
</comment>
<reference evidence="1 2" key="1">
    <citation type="submission" date="2023-05" db="EMBL/GenBank/DDBJ databases">
        <title>B98-5 Cell Line De Novo Hybrid Assembly: An Optical Mapping Approach.</title>
        <authorList>
            <person name="Kananen K."/>
            <person name="Auerbach J.A."/>
            <person name="Kautto E."/>
            <person name="Blachly J.S."/>
        </authorList>
    </citation>
    <scope>NUCLEOTIDE SEQUENCE [LARGE SCALE GENOMIC DNA]</scope>
    <source>
        <strain evidence="1">B95-8</strain>
        <tissue evidence="1">Cell line</tissue>
    </source>
</reference>
<proteinExistence type="predicted"/>
<dbReference type="EMBL" id="JASSZA010000011">
    <property type="protein sequence ID" value="KAK2099190.1"/>
    <property type="molecule type" value="Genomic_DNA"/>
</dbReference>
<keyword evidence="2" id="KW-1185">Reference proteome</keyword>
<organism evidence="1 2">
    <name type="scientific">Saguinus oedipus</name>
    <name type="common">Cotton-top tamarin</name>
    <name type="synonym">Oedipomidas oedipus</name>
    <dbReference type="NCBI Taxonomy" id="9490"/>
    <lineage>
        <taxon>Eukaryota</taxon>
        <taxon>Metazoa</taxon>
        <taxon>Chordata</taxon>
        <taxon>Craniata</taxon>
        <taxon>Vertebrata</taxon>
        <taxon>Euteleostomi</taxon>
        <taxon>Mammalia</taxon>
        <taxon>Eutheria</taxon>
        <taxon>Euarchontoglires</taxon>
        <taxon>Primates</taxon>
        <taxon>Haplorrhini</taxon>
        <taxon>Platyrrhini</taxon>
        <taxon>Cebidae</taxon>
        <taxon>Callitrichinae</taxon>
        <taxon>Saguinus</taxon>
    </lineage>
</organism>
<name>A0ABQ9UQV3_SAGOE</name>
<feature type="non-terminal residue" evidence="1">
    <location>
        <position position="59"/>
    </location>
</feature>
<sequence>MADQPSPTRGTPGKGVCFYGLSLPISRPAPLLAPGHTHIFSIIFLPAPSSGEADSNPPT</sequence>
<protein>
    <submittedName>
        <fullName evidence="1">Uncharacterized protein</fullName>
    </submittedName>
</protein>
<accession>A0ABQ9UQV3</accession>
<evidence type="ECO:0000313" key="2">
    <source>
        <dbReference type="Proteomes" id="UP001266305"/>
    </source>
</evidence>
<dbReference type="Proteomes" id="UP001266305">
    <property type="component" value="Unassembled WGS sequence"/>
</dbReference>